<feature type="domain" description="HTH arsR-type" evidence="2">
    <location>
        <begin position="3"/>
        <end position="100"/>
    </location>
</feature>
<dbReference type="PROSITE" id="PS50987">
    <property type="entry name" value="HTH_ARSR_2"/>
    <property type="match status" value="1"/>
</dbReference>
<dbReference type="SUPFAM" id="SSF46785">
    <property type="entry name" value="Winged helix' DNA-binding domain"/>
    <property type="match status" value="1"/>
</dbReference>
<evidence type="ECO:0000256" key="1">
    <source>
        <dbReference type="SAM" id="MobiDB-lite"/>
    </source>
</evidence>
<dbReference type="PANTHER" id="PTHR38600:SF1">
    <property type="entry name" value="TRANSCRIPTIONAL REGULATORY PROTEIN"/>
    <property type="match status" value="1"/>
</dbReference>
<name>A0A5N5WDR5_STRMB</name>
<dbReference type="GO" id="GO:0003700">
    <property type="term" value="F:DNA-binding transcription factor activity"/>
    <property type="evidence" value="ECO:0007669"/>
    <property type="project" value="InterPro"/>
</dbReference>
<dbReference type="OrthoDB" id="9806976at2"/>
<dbReference type="CDD" id="cd00090">
    <property type="entry name" value="HTH_ARSR"/>
    <property type="match status" value="1"/>
</dbReference>
<dbReference type="InterPro" id="IPR036390">
    <property type="entry name" value="WH_DNA-bd_sf"/>
</dbReference>
<feature type="region of interest" description="Disordered" evidence="1">
    <location>
        <begin position="108"/>
        <end position="156"/>
    </location>
</feature>
<dbReference type="InterPro" id="IPR011991">
    <property type="entry name" value="ArsR-like_HTH"/>
</dbReference>
<accession>A0A5N5WDR5</accession>
<dbReference type="SMART" id="SM00418">
    <property type="entry name" value="HTH_ARSR"/>
    <property type="match status" value="1"/>
</dbReference>
<evidence type="ECO:0000259" key="2">
    <source>
        <dbReference type="PROSITE" id="PS50987"/>
    </source>
</evidence>
<protein>
    <submittedName>
        <fullName evidence="3">Helix-turn-helix transcriptional regulator</fullName>
    </submittedName>
</protein>
<evidence type="ECO:0000313" key="4">
    <source>
        <dbReference type="Proteomes" id="UP000327000"/>
    </source>
</evidence>
<reference evidence="3 4" key="1">
    <citation type="journal article" date="2019" name="Microb. Cell Fact.">
        <title>Exploring novel herbicidin analogues by transcriptional regulator overexpression and MS/MS molecular networking.</title>
        <authorList>
            <person name="Shi Y."/>
            <person name="Gu R."/>
            <person name="Li Y."/>
            <person name="Wang X."/>
            <person name="Ren W."/>
            <person name="Li X."/>
            <person name="Wang L."/>
            <person name="Xie Y."/>
            <person name="Hong B."/>
        </authorList>
    </citation>
    <scope>NUCLEOTIDE SEQUENCE [LARGE SCALE GENOMIC DNA]</scope>
    <source>
        <strain evidence="3 4">US-43</strain>
    </source>
</reference>
<dbReference type="NCBIfam" id="NF033788">
    <property type="entry name" value="HTH_metalloreg"/>
    <property type="match status" value="1"/>
</dbReference>
<organism evidence="3 4">
    <name type="scientific">Streptomyces mobaraensis</name>
    <name type="common">Streptoverticillium mobaraense</name>
    <dbReference type="NCBI Taxonomy" id="35621"/>
    <lineage>
        <taxon>Bacteria</taxon>
        <taxon>Bacillati</taxon>
        <taxon>Actinomycetota</taxon>
        <taxon>Actinomycetes</taxon>
        <taxon>Kitasatosporales</taxon>
        <taxon>Streptomycetaceae</taxon>
        <taxon>Streptomyces</taxon>
    </lineage>
</organism>
<proteinExistence type="predicted"/>
<dbReference type="PANTHER" id="PTHR38600">
    <property type="entry name" value="TRANSCRIPTIONAL REGULATORY PROTEIN"/>
    <property type="match status" value="1"/>
</dbReference>
<dbReference type="Gene3D" id="1.10.10.10">
    <property type="entry name" value="Winged helix-like DNA-binding domain superfamily/Winged helix DNA-binding domain"/>
    <property type="match status" value="1"/>
</dbReference>
<feature type="compositionally biased region" description="Gly residues" evidence="1">
    <location>
        <begin position="118"/>
        <end position="129"/>
    </location>
</feature>
<gene>
    <name evidence="3" type="ORF">FRZ00_04580</name>
</gene>
<dbReference type="Pfam" id="PF12840">
    <property type="entry name" value="HTH_20"/>
    <property type="match status" value="1"/>
</dbReference>
<evidence type="ECO:0000313" key="3">
    <source>
        <dbReference type="EMBL" id="KAB7849919.1"/>
    </source>
</evidence>
<dbReference type="AlphaFoldDB" id="A0A5N5WDR5"/>
<dbReference type="Proteomes" id="UP000327000">
    <property type="component" value="Unassembled WGS sequence"/>
</dbReference>
<dbReference type="InterPro" id="IPR036388">
    <property type="entry name" value="WH-like_DNA-bd_sf"/>
</dbReference>
<dbReference type="PRINTS" id="PR00778">
    <property type="entry name" value="HTHARSR"/>
</dbReference>
<sequence length="156" mass="17346">MAAAGTRVRQHDRIFAALANPVRREVLRMLRDEGPQSVAVLAGRFDMARPSFSEHLRVLREAGLVSERKVGRQRLYRLEAVPLHEVQDWLSPFERFWRGKLAGLREVLDRMDDDPGADGPGTDGPGTGDPGADPSGEACESSDLSEKSEKPEKREK</sequence>
<dbReference type="InterPro" id="IPR001845">
    <property type="entry name" value="HTH_ArsR_DNA-bd_dom"/>
</dbReference>
<keyword evidence="4" id="KW-1185">Reference proteome</keyword>
<dbReference type="EMBL" id="VOKX01000009">
    <property type="protein sequence ID" value="KAB7849919.1"/>
    <property type="molecule type" value="Genomic_DNA"/>
</dbReference>
<feature type="compositionally biased region" description="Basic and acidic residues" evidence="1">
    <location>
        <begin position="144"/>
        <end position="156"/>
    </location>
</feature>
<comment type="caution">
    <text evidence="3">The sequence shown here is derived from an EMBL/GenBank/DDBJ whole genome shotgun (WGS) entry which is preliminary data.</text>
</comment>